<dbReference type="AlphaFoldDB" id="A0A8T0I646"/>
<evidence type="ECO:0000313" key="1">
    <source>
        <dbReference type="EMBL" id="KAG0579140.1"/>
    </source>
</evidence>
<sequence>MIRCYKYQPKHLKYNQTAKSIGGDDINVTATNKKKISEGESYVDIGCQGERVEVWIGGQGLRIGIVFDVY</sequence>
<comment type="caution">
    <text evidence="1">The sequence shown here is derived from an EMBL/GenBank/DDBJ whole genome shotgun (WGS) entry which is preliminary data.</text>
</comment>
<accession>A0A8T0I646</accession>
<keyword evidence="2" id="KW-1185">Reference proteome</keyword>
<dbReference type="EMBL" id="CM026424">
    <property type="protein sequence ID" value="KAG0579140.1"/>
    <property type="molecule type" value="Genomic_DNA"/>
</dbReference>
<gene>
    <name evidence="1" type="ORF">KC19_4G075800</name>
</gene>
<reference evidence="1" key="1">
    <citation type="submission" date="2020-06" db="EMBL/GenBank/DDBJ databases">
        <title>WGS assembly of Ceratodon purpureus strain R40.</title>
        <authorList>
            <person name="Carey S.B."/>
            <person name="Jenkins J."/>
            <person name="Shu S."/>
            <person name="Lovell J.T."/>
            <person name="Sreedasyam A."/>
            <person name="Maumus F."/>
            <person name="Tiley G.P."/>
            <person name="Fernandez-Pozo N."/>
            <person name="Barry K."/>
            <person name="Chen C."/>
            <person name="Wang M."/>
            <person name="Lipzen A."/>
            <person name="Daum C."/>
            <person name="Saski C.A."/>
            <person name="Payton A.C."/>
            <person name="Mcbreen J.C."/>
            <person name="Conrad R.E."/>
            <person name="Kollar L.M."/>
            <person name="Olsson S."/>
            <person name="Huttunen S."/>
            <person name="Landis J.B."/>
            <person name="Wickett N.J."/>
            <person name="Johnson M.G."/>
            <person name="Rensing S.A."/>
            <person name="Grimwood J."/>
            <person name="Schmutz J."/>
            <person name="Mcdaniel S.F."/>
        </authorList>
    </citation>
    <scope>NUCLEOTIDE SEQUENCE</scope>
    <source>
        <strain evidence="1">R40</strain>
    </source>
</reference>
<name>A0A8T0I646_CERPU</name>
<protein>
    <submittedName>
        <fullName evidence="1">Uncharacterized protein</fullName>
    </submittedName>
</protein>
<dbReference type="Proteomes" id="UP000822688">
    <property type="component" value="Chromosome 4"/>
</dbReference>
<organism evidence="1 2">
    <name type="scientific">Ceratodon purpureus</name>
    <name type="common">Fire moss</name>
    <name type="synonym">Dicranum purpureum</name>
    <dbReference type="NCBI Taxonomy" id="3225"/>
    <lineage>
        <taxon>Eukaryota</taxon>
        <taxon>Viridiplantae</taxon>
        <taxon>Streptophyta</taxon>
        <taxon>Embryophyta</taxon>
        <taxon>Bryophyta</taxon>
        <taxon>Bryophytina</taxon>
        <taxon>Bryopsida</taxon>
        <taxon>Dicranidae</taxon>
        <taxon>Pseudoditrichales</taxon>
        <taxon>Ditrichaceae</taxon>
        <taxon>Ceratodon</taxon>
    </lineage>
</organism>
<evidence type="ECO:0000313" key="2">
    <source>
        <dbReference type="Proteomes" id="UP000822688"/>
    </source>
</evidence>
<proteinExistence type="predicted"/>